<evidence type="ECO:0000256" key="9">
    <source>
        <dbReference type="ARBA" id="ARBA00022737"/>
    </source>
</evidence>
<dbReference type="PANTHER" id="PTHR45742:SF8">
    <property type="entry name" value="FLOCCULATION PROTEIN FLO11"/>
    <property type="match status" value="1"/>
</dbReference>
<feature type="chain" id="PRO_5003578859" evidence="18">
    <location>
        <begin position="24"/>
        <end position="237"/>
    </location>
</feature>
<evidence type="ECO:0000256" key="1">
    <source>
        <dbReference type="ARBA" id="ARBA00004479"/>
    </source>
</evidence>
<dbReference type="GO" id="GO:0016020">
    <property type="term" value="C:membrane"/>
    <property type="evidence" value="ECO:0007669"/>
    <property type="project" value="UniProtKB-SubCell"/>
</dbReference>
<dbReference type="PROSITE" id="PS50068">
    <property type="entry name" value="LDLRA_2"/>
    <property type="match status" value="1"/>
</dbReference>
<feature type="disulfide bond" evidence="17">
    <location>
        <begin position="114"/>
        <end position="132"/>
    </location>
</feature>
<dbReference type="AlphaFoldDB" id="H2YXC1"/>
<evidence type="ECO:0000256" key="6">
    <source>
        <dbReference type="ARBA" id="ARBA00022583"/>
    </source>
</evidence>
<evidence type="ECO:0000256" key="14">
    <source>
        <dbReference type="ARBA" id="ARBA00023157"/>
    </source>
</evidence>
<name>H2YXC1_CIOSA</name>
<reference evidence="19" key="2">
    <citation type="submission" date="2025-08" db="UniProtKB">
        <authorList>
            <consortium name="Ensembl"/>
        </authorList>
    </citation>
    <scope>IDENTIFICATION</scope>
</reference>
<keyword evidence="13" id="KW-0472">Membrane</keyword>
<keyword evidence="6" id="KW-0254">Endocytosis</keyword>
<dbReference type="Gene3D" id="4.10.400.10">
    <property type="entry name" value="Low-density Lipoprotein Receptor"/>
    <property type="match status" value="1"/>
</dbReference>
<keyword evidence="9" id="KW-0677">Repeat</keyword>
<dbReference type="HOGENOM" id="CLU_1172950_0_0_1"/>
<feature type="disulfide bond" evidence="17">
    <location>
        <begin position="107"/>
        <end position="119"/>
    </location>
</feature>
<keyword evidence="11" id="KW-0204">Cytolysis</keyword>
<keyword evidence="5" id="KW-0245">EGF-like domain</keyword>
<evidence type="ECO:0000256" key="5">
    <source>
        <dbReference type="ARBA" id="ARBA00022536"/>
    </source>
</evidence>
<feature type="signal peptide" evidence="18">
    <location>
        <begin position="1"/>
        <end position="23"/>
    </location>
</feature>
<keyword evidence="8 18" id="KW-0732">Signal</keyword>
<keyword evidence="7" id="KW-0812">Transmembrane</keyword>
<dbReference type="InterPro" id="IPR036055">
    <property type="entry name" value="LDL_receptor-like_sf"/>
</dbReference>
<keyword evidence="15" id="KW-0675">Receptor</keyword>
<sequence>MFNSKTVLLLISLHIFLTRKVNGQNSTTVALPNPRADPCYGSWTSWSECFPGTVSNPTMWRDRMFNMTPSQAEAGSCYVPYTVNMVQVEACDSANKSAVVDLDVTDCGTGFYKCGNGRCILSDYVCNGDDDCGDASDEFPSKPAYDAGCLVNNFLVCGYTINAGSSSKVPLGERYLTGISGINQFAQGFDLLTGQFKSSALSMAGHGSCRKVLITGQTDAYYRIPANVASFRQIYEI</sequence>
<dbReference type="CDD" id="cd00112">
    <property type="entry name" value="LDLa"/>
    <property type="match status" value="1"/>
</dbReference>
<comment type="subcellular location">
    <subcellularLocation>
        <location evidence="1">Membrane</location>
        <topology evidence="1">Single-pass type I membrane protein</topology>
    </subcellularLocation>
    <subcellularLocation>
        <location evidence="2">Secreted</location>
    </subcellularLocation>
</comment>
<protein>
    <submittedName>
        <fullName evidence="19">Uncharacterized protein</fullName>
    </submittedName>
</protein>
<reference evidence="19" key="3">
    <citation type="submission" date="2025-09" db="UniProtKB">
        <authorList>
            <consortium name="Ensembl"/>
        </authorList>
    </citation>
    <scope>IDENTIFICATION</scope>
</reference>
<evidence type="ECO:0000256" key="2">
    <source>
        <dbReference type="ARBA" id="ARBA00004613"/>
    </source>
</evidence>
<dbReference type="SUPFAM" id="SSF57424">
    <property type="entry name" value="LDL receptor-like module"/>
    <property type="match status" value="1"/>
</dbReference>
<dbReference type="InParanoid" id="H2YXC1"/>
<evidence type="ECO:0000313" key="19">
    <source>
        <dbReference type="Ensembl" id="ENSCSAVP00000009982.1"/>
    </source>
</evidence>
<dbReference type="GO" id="GO:0005576">
    <property type="term" value="C:extracellular region"/>
    <property type="evidence" value="ECO:0007669"/>
    <property type="project" value="UniProtKB-SubCell"/>
</dbReference>
<evidence type="ECO:0000256" key="8">
    <source>
        <dbReference type="ARBA" id="ARBA00022729"/>
    </source>
</evidence>
<evidence type="ECO:0000256" key="10">
    <source>
        <dbReference type="ARBA" id="ARBA00022837"/>
    </source>
</evidence>
<evidence type="ECO:0000256" key="12">
    <source>
        <dbReference type="ARBA" id="ARBA00022989"/>
    </source>
</evidence>
<dbReference type="GO" id="GO:0031640">
    <property type="term" value="P:killing of cells of another organism"/>
    <property type="evidence" value="ECO:0007669"/>
    <property type="project" value="UniProtKB-KW"/>
</dbReference>
<dbReference type="Ensembl" id="ENSCSAVT00000010103.1">
    <property type="protein sequence ID" value="ENSCSAVP00000009982.1"/>
    <property type="gene ID" value="ENSCSAVG00000005882.1"/>
</dbReference>
<keyword evidence="20" id="KW-1185">Reference proteome</keyword>
<comment type="similarity">
    <text evidence="3">Belongs to the LDLR family.</text>
</comment>
<evidence type="ECO:0000256" key="17">
    <source>
        <dbReference type="PROSITE-ProRule" id="PRU00124"/>
    </source>
</evidence>
<evidence type="ECO:0000256" key="3">
    <source>
        <dbReference type="ARBA" id="ARBA00009939"/>
    </source>
</evidence>
<dbReference type="GO" id="GO:0006897">
    <property type="term" value="P:endocytosis"/>
    <property type="evidence" value="ECO:0007669"/>
    <property type="project" value="UniProtKB-KW"/>
</dbReference>
<evidence type="ECO:0000256" key="7">
    <source>
        <dbReference type="ARBA" id="ARBA00022692"/>
    </source>
</evidence>
<keyword evidence="10" id="KW-0106">Calcium</keyword>
<evidence type="ECO:0000256" key="11">
    <source>
        <dbReference type="ARBA" id="ARBA00022852"/>
    </source>
</evidence>
<evidence type="ECO:0000256" key="16">
    <source>
        <dbReference type="ARBA" id="ARBA00023180"/>
    </source>
</evidence>
<proteinExistence type="inferred from homology"/>
<dbReference type="FunFam" id="4.10.400.10:FF:000009">
    <property type="entry name" value="Low-density lipoprotein receptor-related protein 1"/>
    <property type="match status" value="1"/>
</dbReference>
<evidence type="ECO:0000256" key="15">
    <source>
        <dbReference type="ARBA" id="ARBA00023170"/>
    </source>
</evidence>
<evidence type="ECO:0000256" key="4">
    <source>
        <dbReference type="ARBA" id="ARBA00022525"/>
    </source>
</evidence>
<keyword evidence="12" id="KW-1133">Transmembrane helix</keyword>
<reference evidence="20" key="1">
    <citation type="submission" date="2003-08" db="EMBL/GenBank/DDBJ databases">
        <authorList>
            <person name="Birren B."/>
            <person name="Nusbaum C."/>
            <person name="Abebe A."/>
            <person name="Abouelleil A."/>
            <person name="Adekoya E."/>
            <person name="Ait-zahra M."/>
            <person name="Allen N."/>
            <person name="Allen T."/>
            <person name="An P."/>
            <person name="Anderson M."/>
            <person name="Anderson S."/>
            <person name="Arachchi H."/>
            <person name="Armbruster J."/>
            <person name="Bachantsang P."/>
            <person name="Baldwin J."/>
            <person name="Barry A."/>
            <person name="Bayul T."/>
            <person name="Blitshsteyn B."/>
            <person name="Bloom T."/>
            <person name="Blye J."/>
            <person name="Boguslavskiy L."/>
            <person name="Borowsky M."/>
            <person name="Boukhgalter B."/>
            <person name="Brunache A."/>
            <person name="Butler J."/>
            <person name="Calixte N."/>
            <person name="Calvo S."/>
            <person name="Camarata J."/>
            <person name="Campo K."/>
            <person name="Chang J."/>
            <person name="Cheshatsang Y."/>
            <person name="Citroen M."/>
            <person name="Collymore A."/>
            <person name="Considine T."/>
            <person name="Cook A."/>
            <person name="Cooke P."/>
            <person name="Corum B."/>
            <person name="Cuomo C."/>
            <person name="David R."/>
            <person name="Dawoe T."/>
            <person name="Degray S."/>
            <person name="Dodge S."/>
            <person name="Dooley K."/>
            <person name="Dorje P."/>
            <person name="Dorjee K."/>
            <person name="Dorris L."/>
            <person name="Duffey N."/>
            <person name="Dupes A."/>
            <person name="Elkins T."/>
            <person name="Engels R."/>
            <person name="Erickson J."/>
            <person name="Farina A."/>
            <person name="Faro S."/>
            <person name="Ferreira P."/>
            <person name="Fischer H."/>
            <person name="Fitzgerald M."/>
            <person name="Foley K."/>
            <person name="Gage D."/>
            <person name="Galagan J."/>
            <person name="Gearin G."/>
            <person name="Gnerre S."/>
            <person name="Gnirke A."/>
            <person name="Goyette A."/>
            <person name="Graham J."/>
            <person name="Grandbois E."/>
            <person name="Gyaltsen K."/>
            <person name="Hafez N."/>
            <person name="Hagopian D."/>
            <person name="Hagos B."/>
            <person name="Hall J."/>
            <person name="Hatcher B."/>
            <person name="Heller A."/>
            <person name="Higgins H."/>
            <person name="Honan T."/>
            <person name="Horn A."/>
            <person name="Houde N."/>
            <person name="Hughes L."/>
            <person name="Hulme W."/>
            <person name="Husby E."/>
            <person name="Iliev I."/>
            <person name="Jaffe D."/>
            <person name="Jones C."/>
            <person name="Kamal M."/>
            <person name="Kamat A."/>
            <person name="Kamvysselis M."/>
            <person name="Karlsson E."/>
            <person name="Kells C."/>
            <person name="Kieu A."/>
            <person name="Kisner P."/>
            <person name="Kodira C."/>
            <person name="Kulbokas E."/>
            <person name="Labutti K."/>
            <person name="Lama D."/>
            <person name="Landers T."/>
            <person name="Leger J."/>
            <person name="Levine S."/>
            <person name="Lewis D."/>
            <person name="Lewis T."/>
            <person name="Lindblad-toh K."/>
            <person name="Liu X."/>
            <person name="Lokyitsang T."/>
            <person name="Lokyitsang Y."/>
            <person name="Lucien O."/>
            <person name="Lui A."/>
            <person name="Ma L.J."/>
            <person name="Mabbitt R."/>
            <person name="Macdonald J."/>
            <person name="Maclean C."/>
            <person name="Major J."/>
            <person name="Manning J."/>
            <person name="Marabella R."/>
            <person name="Maru K."/>
            <person name="Matthews C."/>
            <person name="Mauceli E."/>
            <person name="Mccarthy M."/>
            <person name="Mcdonough S."/>
            <person name="Mcghee T."/>
            <person name="Meldrim J."/>
            <person name="Meneus L."/>
            <person name="Mesirov J."/>
            <person name="Mihalev A."/>
            <person name="Mihova T."/>
            <person name="Mikkelsen T."/>
            <person name="Mlenga V."/>
            <person name="Moru K."/>
            <person name="Mozes J."/>
            <person name="Mulrain L."/>
            <person name="Munson G."/>
            <person name="Naylor J."/>
            <person name="Newes C."/>
            <person name="Nguyen C."/>
            <person name="Nguyen N."/>
            <person name="Nguyen T."/>
            <person name="Nicol R."/>
            <person name="Nielsen C."/>
            <person name="Nizzari M."/>
            <person name="Norbu C."/>
            <person name="Norbu N."/>
            <person name="O'donnell P."/>
            <person name="Okoawo O."/>
            <person name="O'leary S."/>
            <person name="Omotosho B."/>
            <person name="O'neill K."/>
            <person name="Osman S."/>
            <person name="Parker S."/>
            <person name="Perrin D."/>
            <person name="Phunkhang P."/>
            <person name="Piqani B."/>
            <person name="Purcell S."/>
            <person name="Rachupka T."/>
            <person name="Ramasamy U."/>
            <person name="Rameau R."/>
            <person name="Ray V."/>
            <person name="Raymond C."/>
            <person name="Retta R."/>
            <person name="Richardson S."/>
            <person name="Rise C."/>
            <person name="Rodriguez J."/>
            <person name="Rogers J."/>
            <person name="Rogov P."/>
            <person name="Rutman M."/>
            <person name="Schupbach R."/>
            <person name="Seaman C."/>
            <person name="Settipalli S."/>
            <person name="Sharpe T."/>
            <person name="Sheridan J."/>
            <person name="Sherpa N."/>
            <person name="Shi J."/>
            <person name="Smirnov S."/>
            <person name="Smith C."/>
            <person name="Sougnez C."/>
            <person name="Spencer B."/>
            <person name="Stalker J."/>
            <person name="Stange-thomann N."/>
            <person name="Stavropoulos S."/>
            <person name="Stetson K."/>
            <person name="Stone C."/>
            <person name="Stone S."/>
            <person name="Stubbs M."/>
            <person name="Talamas J."/>
            <person name="Tchuinga P."/>
            <person name="Tenzing P."/>
            <person name="Tesfaye S."/>
            <person name="Theodore J."/>
            <person name="Thoulutsang Y."/>
            <person name="Topham K."/>
            <person name="Towey S."/>
            <person name="Tsamla T."/>
            <person name="Tsomo N."/>
            <person name="Vallee D."/>
            <person name="Vassiliev H."/>
            <person name="Venkataraman V."/>
            <person name="Vinson J."/>
            <person name="Vo A."/>
            <person name="Wade C."/>
            <person name="Wang S."/>
            <person name="Wangchuk T."/>
            <person name="Wangdi T."/>
            <person name="Whittaker C."/>
            <person name="Wilkinson J."/>
            <person name="Wu Y."/>
            <person name="Wyman D."/>
            <person name="Yadav S."/>
            <person name="Yang S."/>
            <person name="Yang X."/>
            <person name="Yeager S."/>
            <person name="Yee E."/>
            <person name="Young G."/>
            <person name="Zainoun J."/>
            <person name="Zembeck L."/>
            <person name="Zimmer A."/>
            <person name="Zody M."/>
            <person name="Lander E."/>
        </authorList>
    </citation>
    <scope>NUCLEOTIDE SEQUENCE [LARGE SCALE GENOMIC DNA]</scope>
</reference>
<dbReference type="InterPro" id="IPR002172">
    <property type="entry name" value="LDrepeatLR_classA_rpt"/>
</dbReference>
<dbReference type="Proteomes" id="UP000007875">
    <property type="component" value="Unassembled WGS sequence"/>
</dbReference>
<keyword evidence="14 17" id="KW-1015">Disulfide bond</keyword>
<evidence type="ECO:0000256" key="18">
    <source>
        <dbReference type="SAM" id="SignalP"/>
    </source>
</evidence>
<keyword evidence="16" id="KW-0325">Glycoprotein</keyword>
<dbReference type="Pfam" id="PF00057">
    <property type="entry name" value="Ldl_recept_a"/>
    <property type="match status" value="1"/>
</dbReference>
<accession>H2YXC1</accession>
<evidence type="ECO:0000313" key="20">
    <source>
        <dbReference type="Proteomes" id="UP000007875"/>
    </source>
</evidence>
<evidence type="ECO:0000256" key="13">
    <source>
        <dbReference type="ARBA" id="ARBA00023136"/>
    </source>
</evidence>
<dbReference type="PANTHER" id="PTHR45742">
    <property type="entry name" value="COMPLEMENT COMPONENT C6"/>
    <property type="match status" value="1"/>
</dbReference>
<keyword evidence="4" id="KW-0964">Secreted</keyword>
<organism evidence="19 20">
    <name type="scientific">Ciona savignyi</name>
    <name type="common">Pacific transparent sea squirt</name>
    <dbReference type="NCBI Taxonomy" id="51511"/>
    <lineage>
        <taxon>Eukaryota</taxon>
        <taxon>Metazoa</taxon>
        <taxon>Chordata</taxon>
        <taxon>Tunicata</taxon>
        <taxon>Ascidiacea</taxon>
        <taxon>Phlebobranchia</taxon>
        <taxon>Cionidae</taxon>
        <taxon>Ciona</taxon>
    </lineage>
</organism>
<comment type="caution">
    <text evidence="17">Lacks conserved residue(s) required for the propagation of feature annotation.</text>
</comment>
<dbReference type="SMART" id="SM00192">
    <property type="entry name" value="LDLa"/>
    <property type="match status" value="1"/>
</dbReference>